<keyword evidence="3 6" id="KW-0812">Transmembrane</keyword>
<evidence type="ECO:0000256" key="6">
    <source>
        <dbReference type="SAM" id="Phobius"/>
    </source>
</evidence>
<evidence type="ECO:0000256" key="1">
    <source>
        <dbReference type="ARBA" id="ARBA00004141"/>
    </source>
</evidence>
<keyword evidence="9" id="KW-1185">Reference proteome</keyword>
<accession>A0ABX7H0M0</accession>
<dbReference type="PANTHER" id="PTHR43840:SF15">
    <property type="entry name" value="MITOCHONDRIAL METAL TRANSPORTER 1-RELATED"/>
    <property type="match status" value="1"/>
</dbReference>
<keyword evidence="5 6" id="KW-0472">Membrane</keyword>
<dbReference type="Proteomes" id="UP000663181">
    <property type="component" value="Chromosome"/>
</dbReference>
<evidence type="ECO:0000259" key="7">
    <source>
        <dbReference type="Pfam" id="PF01545"/>
    </source>
</evidence>
<keyword evidence="4 6" id="KW-1133">Transmembrane helix</keyword>
<feature type="transmembrane region" description="Helical" evidence="6">
    <location>
        <begin position="113"/>
        <end position="133"/>
    </location>
</feature>
<feature type="domain" description="Cation efflux protein transmembrane" evidence="7">
    <location>
        <begin position="14"/>
        <end position="210"/>
    </location>
</feature>
<evidence type="ECO:0000256" key="2">
    <source>
        <dbReference type="ARBA" id="ARBA00022448"/>
    </source>
</evidence>
<feature type="transmembrane region" description="Helical" evidence="6">
    <location>
        <begin position="153"/>
        <end position="173"/>
    </location>
</feature>
<feature type="transmembrane region" description="Helical" evidence="6">
    <location>
        <begin position="38"/>
        <end position="59"/>
    </location>
</feature>
<feature type="transmembrane region" description="Helical" evidence="6">
    <location>
        <begin position="185"/>
        <end position="206"/>
    </location>
</feature>
<proteinExistence type="predicted"/>
<evidence type="ECO:0000256" key="5">
    <source>
        <dbReference type="ARBA" id="ARBA00023136"/>
    </source>
</evidence>
<dbReference type="InterPro" id="IPR058533">
    <property type="entry name" value="Cation_efflux_TM"/>
</dbReference>
<protein>
    <submittedName>
        <fullName evidence="8">Cation transporter</fullName>
    </submittedName>
</protein>
<evidence type="ECO:0000256" key="3">
    <source>
        <dbReference type="ARBA" id="ARBA00022692"/>
    </source>
</evidence>
<dbReference type="SUPFAM" id="SSF161111">
    <property type="entry name" value="Cation efflux protein transmembrane domain-like"/>
    <property type="match status" value="1"/>
</dbReference>
<reference evidence="8 9" key="1">
    <citation type="submission" date="2020-10" db="EMBL/GenBank/DDBJ databases">
        <title>Phylogeny of dyella-like bacteria.</title>
        <authorList>
            <person name="Fu J."/>
        </authorList>
    </citation>
    <scope>NUCLEOTIDE SEQUENCE [LARGE SCALE GENOMIC DNA]</scope>
    <source>
        <strain evidence="8 9">DHOB09</strain>
    </source>
</reference>
<evidence type="ECO:0000256" key="4">
    <source>
        <dbReference type="ARBA" id="ARBA00022989"/>
    </source>
</evidence>
<organism evidence="8 9">
    <name type="scientific">Dyella caseinilytica</name>
    <dbReference type="NCBI Taxonomy" id="1849581"/>
    <lineage>
        <taxon>Bacteria</taxon>
        <taxon>Pseudomonadati</taxon>
        <taxon>Pseudomonadota</taxon>
        <taxon>Gammaproteobacteria</taxon>
        <taxon>Lysobacterales</taxon>
        <taxon>Rhodanobacteraceae</taxon>
        <taxon>Dyella</taxon>
    </lineage>
</organism>
<dbReference type="InterPro" id="IPR050291">
    <property type="entry name" value="CDF_Transporter"/>
</dbReference>
<comment type="subcellular location">
    <subcellularLocation>
        <location evidence="1">Membrane</location>
        <topology evidence="1">Multi-pass membrane protein</topology>
    </subcellularLocation>
</comment>
<feature type="transmembrane region" description="Helical" evidence="6">
    <location>
        <begin position="12"/>
        <end position="32"/>
    </location>
</feature>
<sequence>MAMDTTIEQAQLRFSITVTFLVGATSVAIGLLLHSQSIAFDGFYSLVDVVLTTGSLAVSRLITHDGSRRFQFGYWHLEPLVVVLNATVLTITCAYAAITAIHDLSIGGHEIRFGVGAGWAALMGVLSMAMALALRRRARTLGSALLELDAKGWFIGASISLAVLVGFGIAAVIRGGSLDHWTPYIDSSVLLLLTIALLPLPLGSLWHAMREVLQLAPDALDSHVRSVMQGIVGERGYLDFASYVAKMGRMRFIDIHILLPPDAELGTIASVDEVRAEIAARLGGDIRAEWLNIMFTSHRGWM</sequence>
<dbReference type="Pfam" id="PF01545">
    <property type="entry name" value="Cation_efflux"/>
    <property type="match status" value="1"/>
</dbReference>
<dbReference type="InterPro" id="IPR027469">
    <property type="entry name" value="Cation_efflux_TMD_sf"/>
</dbReference>
<evidence type="ECO:0000313" key="8">
    <source>
        <dbReference type="EMBL" id="QRN55828.1"/>
    </source>
</evidence>
<evidence type="ECO:0000313" key="9">
    <source>
        <dbReference type="Proteomes" id="UP000663181"/>
    </source>
</evidence>
<keyword evidence="2" id="KW-0813">Transport</keyword>
<name>A0ABX7H0M0_9GAMM</name>
<dbReference type="Gene3D" id="1.20.1510.10">
    <property type="entry name" value="Cation efflux protein transmembrane domain"/>
    <property type="match status" value="1"/>
</dbReference>
<dbReference type="PANTHER" id="PTHR43840">
    <property type="entry name" value="MITOCHONDRIAL METAL TRANSPORTER 1-RELATED"/>
    <property type="match status" value="1"/>
</dbReference>
<feature type="transmembrane region" description="Helical" evidence="6">
    <location>
        <begin position="80"/>
        <end position="101"/>
    </location>
</feature>
<gene>
    <name evidence="8" type="ORF">ISN74_08140</name>
</gene>
<dbReference type="EMBL" id="CP064030">
    <property type="protein sequence ID" value="QRN55828.1"/>
    <property type="molecule type" value="Genomic_DNA"/>
</dbReference>